<keyword evidence="1" id="KW-0812">Transmembrane</keyword>
<protein>
    <submittedName>
        <fullName evidence="2">Uncharacterized protein</fullName>
    </submittedName>
</protein>
<sequence length="598" mass="66262">MIFLGKERVRGVFRQRLAAIVIGLYLVVTAIAAVLGVVSDDIYAIRRFVASLHFGWEIDEYWQSERGLAVTLIVGTLAVNLWTLRQVFTLPPRAPRPADPRVRWLRRLLYLAVADVLVLDSLTDLLLPDGLADTFTLLVWGLMQVLFALVLTGVLRGLALTLAVLDVLGMAVEVADEFGADIPNAFEILGLVYPFWLLLILIGQHRDGRWRRTTIITGWTFLITVLVLPFVAFALERFGDIPIFSIFTALAMFTILNAAWMARSAHELHNLDPTPTLPRRRSGGLRLLSAVAVLIPVLALVHPEETARFTYTGWEDECMDWTVLHKKFGDTRPQDRDKAFLCLARSTMDGVPPMFDDTVPDQRILAYGRRLCDATTREEQEALLTQAGSPRPAWGADPWDLVFICPGKISEQQPHLLDSEAAEKASAAAWIAEENAKCTDPWPKVPAKRQGTAAYFLFEGGGYSIFDANDNSEEDSFSAAIDDGFVAVTGSSASVMTYNENEPICLTAKAFPTAPPLRLKGWDEVTELSILSRTGHLGIPLMEEGMDEGAGASLPNLALTGPGRYRLRVYARGEEFAPEQHLIVIYPGPSTKKIVYRQ</sequence>
<evidence type="ECO:0000256" key="1">
    <source>
        <dbReference type="SAM" id="Phobius"/>
    </source>
</evidence>
<feature type="transmembrane region" description="Helical" evidence="1">
    <location>
        <begin position="283"/>
        <end position="301"/>
    </location>
</feature>
<organism evidence="2 3">
    <name type="scientific">Acrocarpospora macrocephala</name>
    <dbReference type="NCBI Taxonomy" id="150177"/>
    <lineage>
        <taxon>Bacteria</taxon>
        <taxon>Bacillati</taxon>
        <taxon>Actinomycetota</taxon>
        <taxon>Actinomycetes</taxon>
        <taxon>Streptosporangiales</taxon>
        <taxon>Streptosporangiaceae</taxon>
        <taxon>Acrocarpospora</taxon>
    </lineage>
</organism>
<comment type="caution">
    <text evidence="2">The sequence shown here is derived from an EMBL/GenBank/DDBJ whole genome shotgun (WGS) entry which is preliminary data.</text>
</comment>
<feature type="transmembrane region" description="Helical" evidence="1">
    <location>
        <begin position="185"/>
        <end position="203"/>
    </location>
</feature>
<dbReference type="AlphaFoldDB" id="A0A5M3WL74"/>
<dbReference type="EMBL" id="BLAE01000012">
    <property type="protein sequence ID" value="GES08909.1"/>
    <property type="molecule type" value="Genomic_DNA"/>
</dbReference>
<dbReference type="Proteomes" id="UP000331127">
    <property type="component" value="Unassembled WGS sequence"/>
</dbReference>
<accession>A0A5M3WL74</accession>
<reference evidence="2 3" key="1">
    <citation type="submission" date="2019-10" db="EMBL/GenBank/DDBJ databases">
        <title>Whole genome shotgun sequence of Acrocarpospora macrocephala NBRC 16266.</title>
        <authorList>
            <person name="Ichikawa N."/>
            <person name="Kimura A."/>
            <person name="Kitahashi Y."/>
            <person name="Komaki H."/>
            <person name="Oguchi A."/>
        </authorList>
    </citation>
    <scope>NUCLEOTIDE SEQUENCE [LARGE SCALE GENOMIC DNA]</scope>
    <source>
        <strain evidence="2 3">NBRC 16266</strain>
    </source>
</reference>
<keyword evidence="3" id="KW-1185">Reference proteome</keyword>
<feature type="transmembrane region" description="Helical" evidence="1">
    <location>
        <begin position="139"/>
        <end position="165"/>
    </location>
</feature>
<feature type="transmembrane region" description="Helical" evidence="1">
    <location>
        <begin position="17"/>
        <end position="38"/>
    </location>
</feature>
<keyword evidence="1" id="KW-1133">Transmembrane helix</keyword>
<feature type="transmembrane region" description="Helical" evidence="1">
    <location>
        <begin position="215"/>
        <end position="235"/>
    </location>
</feature>
<keyword evidence="1" id="KW-0472">Membrane</keyword>
<proteinExistence type="predicted"/>
<evidence type="ECO:0000313" key="3">
    <source>
        <dbReference type="Proteomes" id="UP000331127"/>
    </source>
</evidence>
<name>A0A5M3WL74_9ACTN</name>
<feature type="transmembrane region" description="Helical" evidence="1">
    <location>
        <begin position="241"/>
        <end position="262"/>
    </location>
</feature>
<gene>
    <name evidence="2" type="ORF">Amac_025050</name>
</gene>
<feature type="transmembrane region" description="Helical" evidence="1">
    <location>
        <begin position="68"/>
        <end position="88"/>
    </location>
</feature>
<evidence type="ECO:0000313" key="2">
    <source>
        <dbReference type="EMBL" id="GES08909.1"/>
    </source>
</evidence>